<accession>A0A2N3XRS5</accession>
<feature type="DNA-binding region" description="OmpR/PhoB-type" evidence="5">
    <location>
        <begin position="33"/>
        <end position="131"/>
    </location>
</feature>
<dbReference type="Proteomes" id="UP000233786">
    <property type="component" value="Unassembled WGS sequence"/>
</dbReference>
<evidence type="ECO:0000256" key="2">
    <source>
        <dbReference type="ARBA" id="ARBA00023015"/>
    </source>
</evidence>
<dbReference type="Gene3D" id="1.10.10.10">
    <property type="entry name" value="Winged helix-like DNA-binding domain superfamily/Winged helix DNA-binding domain"/>
    <property type="match status" value="1"/>
</dbReference>
<evidence type="ECO:0000313" key="8">
    <source>
        <dbReference type="EMBL" id="PKW13386.1"/>
    </source>
</evidence>
<keyword evidence="9" id="KW-1185">Reference proteome</keyword>
<evidence type="ECO:0000256" key="3">
    <source>
        <dbReference type="ARBA" id="ARBA00023125"/>
    </source>
</evidence>
<dbReference type="GO" id="GO:0000160">
    <property type="term" value="P:phosphorelay signal transduction system"/>
    <property type="evidence" value="ECO:0007669"/>
    <property type="project" value="InterPro"/>
</dbReference>
<dbReference type="STRING" id="994479.GCA_000194155_06306"/>
<dbReference type="CDD" id="cd15831">
    <property type="entry name" value="BTAD"/>
    <property type="match status" value="1"/>
</dbReference>
<comment type="caution">
    <text evidence="8">The sequence shown here is derived from an EMBL/GenBank/DDBJ whole genome shotgun (WGS) entry which is preliminary data.</text>
</comment>
<dbReference type="Pfam" id="PF03704">
    <property type="entry name" value="BTAD"/>
    <property type="match status" value="1"/>
</dbReference>
<dbReference type="GO" id="GO:0003677">
    <property type="term" value="F:DNA binding"/>
    <property type="evidence" value="ECO:0007669"/>
    <property type="project" value="UniProtKB-UniRule"/>
</dbReference>
<dbReference type="AlphaFoldDB" id="A0A2N3XRS5"/>
<protein>
    <submittedName>
        <fullName evidence="8">DNA-binding SARP family transcriptional activator</fullName>
    </submittedName>
</protein>
<dbReference type="SUPFAM" id="SSF48452">
    <property type="entry name" value="TPR-like"/>
    <property type="match status" value="1"/>
</dbReference>
<organism evidence="8 9">
    <name type="scientific">Saccharopolyspora spinosa</name>
    <dbReference type="NCBI Taxonomy" id="60894"/>
    <lineage>
        <taxon>Bacteria</taxon>
        <taxon>Bacillati</taxon>
        <taxon>Actinomycetota</taxon>
        <taxon>Actinomycetes</taxon>
        <taxon>Pseudonocardiales</taxon>
        <taxon>Pseudonocardiaceae</taxon>
        <taxon>Saccharopolyspora</taxon>
    </lineage>
</organism>
<evidence type="ECO:0000256" key="5">
    <source>
        <dbReference type="PROSITE-ProRule" id="PRU01091"/>
    </source>
</evidence>
<dbReference type="PRINTS" id="PR00364">
    <property type="entry name" value="DISEASERSIST"/>
</dbReference>
<dbReference type="GO" id="GO:0006355">
    <property type="term" value="P:regulation of DNA-templated transcription"/>
    <property type="evidence" value="ECO:0007669"/>
    <property type="project" value="InterPro"/>
</dbReference>
<dbReference type="GO" id="GO:0043531">
    <property type="term" value="F:ADP binding"/>
    <property type="evidence" value="ECO:0007669"/>
    <property type="project" value="InterPro"/>
</dbReference>
<dbReference type="InterPro" id="IPR005158">
    <property type="entry name" value="BTAD"/>
</dbReference>
<dbReference type="InterPro" id="IPR001867">
    <property type="entry name" value="OmpR/PhoB-type_DNA-bd"/>
</dbReference>
<evidence type="ECO:0000256" key="4">
    <source>
        <dbReference type="ARBA" id="ARBA00023163"/>
    </source>
</evidence>
<keyword evidence="4" id="KW-0804">Transcription</keyword>
<name>A0A2N3XRS5_SACSN</name>
<dbReference type="InterPro" id="IPR051677">
    <property type="entry name" value="AfsR-DnrI-RedD_regulator"/>
</dbReference>
<dbReference type="EMBL" id="PJNB01000001">
    <property type="protein sequence ID" value="PKW13386.1"/>
    <property type="molecule type" value="Genomic_DNA"/>
</dbReference>
<dbReference type="SUPFAM" id="SSF46894">
    <property type="entry name" value="C-terminal effector domain of the bipartite response regulators"/>
    <property type="match status" value="1"/>
</dbReference>
<dbReference type="Gene3D" id="1.25.40.10">
    <property type="entry name" value="Tetratricopeptide repeat domain"/>
    <property type="match status" value="1"/>
</dbReference>
<proteinExistence type="inferred from homology"/>
<evidence type="ECO:0000313" key="9">
    <source>
        <dbReference type="Proteomes" id="UP000233786"/>
    </source>
</evidence>
<dbReference type="InterPro" id="IPR027417">
    <property type="entry name" value="P-loop_NTPase"/>
</dbReference>
<feature type="domain" description="OmpR/PhoB-type" evidence="7">
    <location>
        <begin position="33"/>
        <end position="131"/>
    </location>
</feature>
<feature type="compositionally biased region" description="Polar residues" evidence="6">
    <location>
        <begin position="24"/>
        <end position="37"/>
    </location>
</feature>
<dbReference type="InterPro" id="IPR016032">
    <property type="entry name" value="Sig_transdc_resp-reg_C-effctor"/>
</dbReference>
<dbReference type="SUPFAM" id="SSF52540">
    <property type="entry name" value="P-loop containing nucleoside triphosphate hydrolases"/>
    <property type="match status" value="1"/>
</dbReference>
<dbReference type="SMART" id="SM01043">
    <property type="entry name" value="BTAD"/>
    <property type="match status" value="1"/>
</dbReference>
<evidence type="ECO:0000256" key="1">
    <source>
        <dbReference type="ARBA" id="ARBA00005820"/>
    </source>
</evidence>
<gene>
    <name evidence="8" type="ORF">A8926_0911</name>
</gene>
<sequence length="739" mass="79952">MIAQTANAGPTPDQRARWPVHSPANDSIGEQMSSPRTRPQLQIRLLGPVELLRADGRTAAIGAAKRRNILAALAIELNRVVSVDRLMDIAWNGDPPPTARASLQGHIAQLRKDLGDGVKLVTRFPGYLLLAPRALLDVTRFEDLITDARDASDDEAVDLLRAALALRRGPPLADVEAEGLRRDASDRLDESVVTAVHELARRLNRLGRAAEAIDQLREAVAMRPLREPLVELLALSLHQAGRQAEALDVFRDTRIRLADELGVDPGVGLQEAFRTVLGADDERPQARVPSQLPRENRGFVGRGTELAQLDAALDDDGPIRILTGPAGVGKTALALRWAHQVAADFEDGCLFVDLRGFDDADPVAPEQALSGFLRALGVPAARIPDDLDERAALYRSVLADRRLLVVLDNARSAAQIRPLLPGNSGCVVLVSSRSRLDDLVATEGAVRLSLPVLDREAAVAVLRLLLGAERVAAEPTAAAELAELCDRLPLALRIVATRGSSHPHFTIRSVVDSYSDERYRLTRLSLPDSGGSIRTALTTSYRLLDAASARLFRLLGEHPGAEVDYFAAAALAGTTLRDNQARLESLVAVNLLHVTGPGRYGRHALVRLHAAALAAAEPAADREAAITRLLDYYLHAAESGLRAVEGSARRPGQHAAHPLAELPDLPTAQAARSWFRAEENNIQHALALATARGRNDRGCRLWLYLDRFRRHLGGPDPRELGEAVAQAFFPGHIRTSSIA</sequence>
<dbReference type="InterPro" id="IPR036388">
    <property type="entry name" value="WH-like_DNA-bd_sf"/>
</dbReference>
<comment type="similarity">
    <text evidence="1">Belongs to the AfsR/DnrI/RedD regulatory family.</text>
</comment>
<dbReference type="SMART" id="SM00382">
    <property type="entry name" value="AAA"/>
    <property type="match status" value="1"/>
</dbReference>
<dbReference type="PROSITE" id="PS51755">
    <property type="entry name" value="OMPR_PHOB"/>
    <property type="match status" value="1"/>
</dbReference>
<dbReference type="PANTHER" id="PTHR35807">
    <property type="entry name" value="TRANSCRIPTIONAL REGULATOR REDD-RELATED"/>
    <property type="match status" value="1"/>
</dbReference>
<evidence type="ECO:0000256" key="6">
    <source>
        <dbReference type="SAM" id="MobiDB-lite"/>
    </source>
</evidence>
<dbReference type="Pfam" id="PF00486">
    <property type="entry name" value="Trans_reg_C"/>
    <property type="match status" value="1"/>
</dbReference>
<keyword evidence="3 5" id="KW-0238">DNA-binding</keyword>
<keyword evidence="2" id="KW-0805">Transcription regulation</keyword>
<dbReference type="SMART" id="SM00862">
    <property type="entry name" value="Trans_reg_C"/>
    <property type="match status" value="1"/>
</dbReference>
<reference evidence="8" key="1">
    <citation type="submission" date="2017-12" db="EMBL/GenBank/DDBJ databases">
        <title>Sequencing the genomes of 1000 Actinobacteria strains.</title>
        <authorList>
            <person name="Klenk H.-P."/>
        </authorList>
    </citation>
    <scope>NUCLEOTIDE SEQUENCE [LARGE SCALE GENOMIC DNA]</scope>
    <source>
        <strain evidence="8">DSM 44228</strain>
    </source>
</reference>
<dbReference type="InterPro" id="IPR011990">
    <property type="entry name" value="TPR-like_helical_dom_sf"/>
</dbReference>
<feature type="region of interest" description="Disordered" evidence="6">
    <location>
        <begin position="1"/>
        <end position="37"/>
    </location>
</feature>
<evidence type="ECO:0000259" key="7">
    <source>
        <dbReference type="PROSITE" id="PS51755"/>
    </source>
</evidence>
<dbReference type="PANTHER" id="PTHR35807:SF1">
    <property type="entry name" value="TRANSCRIPTIONAL REGULATOR REDD"/>
    <property type="match status" value="1"/>
</dbReference>
<dbReference type="Gene3D" id="3.40.50.300">
    <property type="entry name" value="P-loop containing nucleotide triphosphate hydrolases"/>
    <property type="match status" value="1"/>
</dbReference>
<dbReference type="InterPro" id="IPR003593">
    <property type="entry name" value="AAA+_ATPase"/>
</dbReference>